<dbReference type="InterPro" id="IPR024775">
    <property type="entry name" value="DinB-like"/>
</dbReference>
<keyword evidence="3" id="KW-1185">Reference proteome</keyword>
<proteinExistence type="predicted"/>
<dbReference type="Proteomes" id="UP000321577">
    <property type="component" value="Unassembled WGS sequence"/>
</dbReference>
<evidence type="ECO:0000313" key="2">
    <source>
        <dbReference type="EMBL" id="GEP42890.1"/>
    </source>
</evidence>
<reference evidence="2 3" key="1">
    <citation type="submission" date="2019-07" db="EMBL/GenBank/DDBJ databases">
        <title>Whole genome shotgun sequence of Brevifollis gellanilyticus NBRC 108608.</title>
        <authorList>
            <person name="Hosoyama A."/>
            <person name="Uohara A."/>
            <person name="Ohji S."/>
            <person name="Ichikawa N."/>
        </authorList>
    </citation>
    <scope>NUCLEOTIDE SEQUENCE [LARGE SCALE GENOMIC DNA]</scope>
    <source>
        <strain evidence="2 3">NBRC 108608</strain>
    </source>
</reference>
<evidence type="ECO:0000313" key="3">
    <source>
        <dbReference type="Proteomes" id="UP000321577"/>
    </source>
</evidence>
<dbReference type="EMBL" id="BKAG01000013">
    <property type="protein sequence ID" value="GEP42890.1"/>
    <property type="molecule type" value="Genomic_DNA"/>
</dbReference>
<feature type="domain" description="DinB-like" evidence="1">
    <location>
        <begin position="47"/>
        <end position="186"/>
    </location>
</feature>
<dbReference type="Pfam" id="PF12867">
    <property type="entry name" value="DinB_2"/>
    <property type="match status" value="1"/>
</dbReference>
<accession>A0A512M827</accession>
<comment type="caution">
    <text evidence="2">The sequence shown here is derived from an EMBL/GenBank/DDBJ whole genome shotgun (WGS) entry which is preliminary data.</text>
</comment>
<sequence>MSTTTAEPTLAPPGAGLPVVELYMAWLMFGLRCLRGSKEKHTADFMRERATIRELVDSCDPAWRGTRVLIPRPRGLEDSSRYWSVWMTLDHLRITNISFAMVIKSLAKGVVPPGKASTAAVKPDPAVTQDVEAEYEKSCGFVLSVVESVKDLKTQSRFEHPWFGALDAAKWHAVAAMHMALHRAQIRQIIAGLRKAD</sequence>
<dbReference type="RefSeq" id="WP_146850476.1">
    <property type="nucleotide sequence ID" value="NZ_BKAG01000013.1"/>
</dbReference>
<evidence type="ECO:0000259" key="1">
    <source>
        <dbReference type="Pfam" id="PF12867"/>
    </source>
</evidence>
<dbReference type="OrthoDB" id="9181047at2"/>
<gene>
    <name evidence="2" type="ORF">BGE01nite_21810</name>
</gene>
<organism evidence="2 3">
    <name type="scientific">Brevifollis gellanilyticus</name>
    <dbReference type="NCBI Taxonomy" id="748831"/>
    <lineage>
        <taxon>Bacteria</taxon>
        <taxon>Pseudomonadati</taxon>
        <taxon>Verrucomicrobiota</taxon>
        <taxon>Verrucomicrobiia</taxon>
        <taxon>Verrucomicrobiales</taxon>
        <taxon>Verrucomicrobiaceae</taxon>
    </lineage>
</organism>
<dbReference type="Gene3D" id="1.20.120.450">
    <property type="entry name" value="dinb family like domain"/>
    <property type="match status" value="1"/>
</dbReference>
<dbReference type="InterPro" id="IPR034660">
    <property type="entry name" value="DinB/YfiT-like"/>
</dbReference>
<dbReference type="AlphaFoldDB" id="A0A512M827"/>
<dbReference type="SUPFAM" id="SSF109854">
    <property type="entry name" value="DinB/YfiT-like putative metalloenzymes"/>
    <property type="match status" value="1"/>
</dbReference>
<name>A0A512M827_9BACT</name>
<protein>
    <recommendedName>
        <fullName evidence="1">DinB-like domain-containing protein</fullName>
    </recommendedName>
</protein>